<proteinExistence type="predicted"/>
<dbReference type="PROSITE" id="PS51123">
    <property type="entry name" value="OMPA_2"/>
    <property type="match status" value="1"/>
</dbReference>
<dbReference type="SUPFAM" id="SSF48452">
    <property type="entry name" value="TPR-like"/>
    <property type="match status" value="1"/>
</dbReference>
<dbReference type="SUPFAM" id="SSF82171">
    <property type="entry name" value="DPP6 N-terminal domain-like"/>
    <property type="match status" value="1"/>
</dbReference>
<dbReference type="Pfam" id="PF07676">
    <property type="entry name" value="PD40"/>
    <property type="match status" value="3"/>
</dbReference>
<dbReference type="PATRIC" id="fig|1300343.5.peg.1343"/>
<dbReference type="Gene3D" id="3.30.1330.60">
    <property type="entry name" value="OmpA-like domain"/>
    <property type="match status" value="1"/>
</dbReference>
<dbReference type="CDD" id="cd07185">
    <property type="entry name" value="OmpA_C-like"/>
    <property type="match status" value="1"/>
</dbReference>
<dbReference type="PRINTS" id="PR01021">
    <property type="entry name" value="OMPADOMAIN"/>
</dbReference>
<evidence type="ECO:0000256" key="3">
    <source>
        <dbReference type="ARBA" id="ARBA00023237"/>
    </source>
</evidence>
<dbReference type="Gene3D" id="1.25.40.10">
    <property type="entry name" value="Tetratricopeptide repeat domain"/>
    <property type="match status" value="1"/>
</dbReference>
<dbReference type="InterPro" id="IPR036737">
    <property type="entry name" value="OmpA-like_sf"/>
</dbReference>
<reference evidence="7 8" key="1">
    <citation type="submission" date="2014-10" db="EMBL/GenBank/DDBJ databases">
        <title>Draft genome sequence of the proteorhodopsin-containing marine bacterium Dokdonia donghaensis.</title>
        <authorList>
            <person name="Gomez-Consarnau L."/>
            <person name="Gonzalez J.M."/>
            <person name="Riedel T."/>
            <person name="Jaenicke S."/>
            <person name="Wagner-Doebler I."/>
            <person name="Fuhrman J.A."/>
        </authorList>
    </citation>
    <scope>NUCLEOTIDE SEQUENCE [LARGE SCALE GENOMIC DNA]</scope>
    <source>
        <strain evidence="7 8">DSW-1</strain>
    </source>
</reference>
<organism evidence="7 8">
    <name type="scientific">Dokdonia donghaensis DSW-1</name>
    <dbReference type="NCBI Taxonomy" id="1300343"/>
    <lineage>
        <taxon>Bacteria</taxon>
        <taxon>Pseudomonadati</taxon>
        <taxon>Bacteroidota</taxon>
        <taxon>Flavobacteriia</taxon>
        <taxon>Flavobacteriales</taxon>
        <taxon>Flavobacteriaceae</taxon>
        <taxon>Dokdonia</taxon>
    </lineage>
</organism>
<accession>A0A0A2H4F4</accession>
<sequence>MKNFLRGITLLVCFLFYITGAAQDAKLARANKKFNQLAYIDAIEIYKDLVAEGFKSYDVFKKIAEAYYYNGKYSQAQEWYKKITENYADSVSAEHYFRYAQTLRATKEYDESDDMMQIFTSLSGNDFRARLFQENPDYVAVEGYKESLYEINMLRTLNSRYSDFGPAYYKGQIVFASARDTGTVSRRIHRWTNQPFLDLYKSTIKEGGTMSPPSRFSNKLNTKYHESSPTFSKDGKTIYFTRNNYTKDKYKASKDGINKLKIYKSTYLASSKNWTIAEEVPFNSDDFSNAHPALSSDGKYLYFSSDRAGGVGRSDIWRVAINEDGTYGEPENMGKPINTEGREAFPFMSDTGNLYYASDGYPGLGGLDVYVTNPSSEEIAVVGVGAPINSSSDDFGYIVNDSIKMGFFSSSRAQGMGSDDIYRFKQTEKPPRKCDIPISGYVTDKNTKTPITDAKVQLLDPDNKVLQEVQVSPKGKYTFDLVCSQNYIIRASSKTYYSNEVFVMTPATEQSLERDIELELRLTEVGVGDDLAKLLNLNPIYFDYNKSDIRPDAALELTKVISAMKQVPAMVINVRSHTDSRGKDSYNLSLSDRRAKSTVAYIISRGINAERISGNGYGETQLVNGCGNNSDCTEEQHQLNRRSEFIVVNQ</sequence>
<feature type="domain" description="OmpA-like" evidence="6">
    <location>
        <begin position="529"/>
        <end position="650"/>
    </location>
</feature>
<evidence type="ECO:0000313" key="7">
    <source>
        <dbReference type="EMBL" id="KGO07535.1"/>
    </source>
</evidence>
<keyword evidence="5" id="KW-0732">Signal</keyword>
<dbReference type="OrthoDB" id="9809364at2"/>
<dbReference type="InterPro" id="IPR006664">
    <property type="entry name" value="OMP_bac"/>
</dbReference>
<feature type="chain" id="PRO_5001988185" evidence="5">
    <location>
        <begin position="22"/>
        <end position="650"/>
    </location>
</feature>
<dbReference type="Gene3D" id="2.60.40.1120">
    <property type="entry name" value="Carboxypeptidase-like, regulatory domain"/>
    <property type="match status" value="1"/>
</dbReference>
<keyword evidence="3" id="KW-0998">Cell outer membrane</keyword>
<dbReference type="InterPro" id="IPR011042">
    <property type="entry name" value="6-blade_b-propeller_TolB-like"/>
</dbReference>
<name>A0A0A2H4F4_9FLAO</name>
<dbReference type="InterPro" id="IPR006665">
    <property type="entry name" value="OmpA-like"/>
</dbReference>
<keyword evidence="7" id="KW-0966">Cell projection</keyword>
<dbReference type="Pfam" id="PF00691">
    <property type="entry name" value="OmpA"/>
    <property type="match status" value="1"/>
</dbReference>
<feature type="signal peptide" evidence="5">
    <location>
        <begin position="1"/>
        <end position="21"/>
    </location>
</feature>
<keyword evidence="8" id="KW-1185">Reference proteome</keyword>
<comment type="caution">
    <text evidence="7">The sequence shown here is derived from an EMBL/GenBank/DDBJ whole genome shotgun (WGS) entry which is preliminary data.</text>
</comment>
<dbReference type="SUPFAM" id="SSF103088">
    <property type="entry name" value="OmpA-like"/>
    <property type="match status" value="1"/>
</dbReference>
<dbReference type="SUPFAM" id="SSF49478">
    <property type="entry name" value="Cna protein B-type domain"/>
    <property type="match status" value="1"/>
</dbReference>
<protein>
    <submittedName>
        <fullName evidence="7">Flagellar motor protein MotB</fullName>
    </submittedName>
</protein>
<evidence type="ECO:0000259" key="6">
    <source>
        <dbReference type="PROSITE" id="PS51123"/>
    </source>
</evidence>
<dbReference type="Pfam" id="PF13620">
    <property type="entry name" value="CarboxypepD_reg"/>
    <property type="match status" value="1"/>
</dbReference>
<dbReference type="RefSeq" id="WP_035327653.1">
    <property type="nucleotide sequence ID" value="NZ_CP015125.1"/>
</dbReference>
<dbReference type="GO" id="GO:0009279">
    <property type="term" value="C:cell outer membrane"/>
    <property type="evidence" value="ECO:0007669"/>
    <property type="project" value="UniProtKB-SubCell"/>
</dbReference>
<evidence type="ECO:0000256" key="1">
    <source>
        <dbReference type="ARBA" id="ARBA00004442"/>
    </source>
</evidence>
<dbReference type="PANTHER" id="PTHR30329:SF21">
    <property type="entry name" value="LIPOPROTEIN YIAD-RELATED"/>
    <property type="match status" value="1"/>
</dbReference>
<evidence type="ECO:0000256" key="5">
    <source>
        <dbReference type="SAM" id="SignalP"/>
    </source>
</evidence>
<dbReference type="Proteomes" id="UP000030140">
    <property type="component" value="Unassembled WGS sequence"/>
</dbReference>
<keyword evidence="2 4" id="KW-0472">Membrane</keyword>
<evidence type="ECO:0000256" key="4">
    <source>
        <dbReference type="PROSITE-ProRule" id="PRU00473"/>
    </source>
</evidence>
<dbReference type="EMBL" id="JSAQ01000001">
    <property type="protein sequence ID" value="KGO07535.1"/>
    <property type="molecule type" value="Genomic_DNA"/>
</dbReference>
<dbReference type="InterPro" id="IPR011659">
    <property type="entry name" value="WD40"/>
</dbReference>
<dbReference type="KEGG" id="ddo:I597_1331"/>
<dbReference type="AlphaFoldDB" id="A0A0A2H4F4"/>
<evidence type="ECO:0000256" key="2">
    <source>
        <dbReference type="ARBA" id="ARBA00023136"/>
    </source>
</evidence>
<keyword evidence="7" id="KW-0969">Cilium</keyword>
<evidence type="ECO:0000313" key="8">
    <source>
        <dbReference type="Proteomes" id="UP000030140"/>
    </source>
</evidence>
<keyword evidence="7" id="KW-0282">Flagellum</keyword>
<gene>
    <name evidence="7" type="ORF">NV36_12265</name>
</gene>
<dbReference type="InterPro" id="IPR011990">
    <property type="entry name" value="TPR-like_helical_dom_sf"/>
</dbReference>
<dbReference type="Gene3D" id="2.120.10.30">
    <property type="entry name" value="TolB, C-terminal domain"/>
    <property type="match status" value="1"/>
</dbReference>
<dbReference type="PANTHER" id="PTHR30329">
    <property type="entry name" value="STATOR ELEMENT OF FLAGELLAR MOTOR COMPLEX"/>
    <property type="match status" value="1"/>
</dbReference>
<dbReference type="InterPro" id="IPR050330">
    <property type="entry name" value="Bact_OuterMem_StrucFunc"/>
</dbReference>
<comment type="subcellular location">
    <subcellularLocation>
        <location evidence="1">Cell outer membrane</location>
    </subcellularLocation>
</comment>